<keyword evidence="1" id="KW-0812">Transmembrane</keyword>
<accession>A0A897MV92</accession>
<keyword evidence="1" id="KW-1133">Transmembrane helix</keyword>
<gene>
    <name evidence="2" type="ORF">AArcS_0943</name>
</gene>
<dbReference type="EMBL" id="CP064786">
    <property type="protein sequence ID" value="QSG02165.1"/>
    <property type="molecule type" value="Genomic_DNA"/>
</dbReference>
<dbReference type="RefSeq" id="WP_238479296.1">
    <property type="nucleotide sequence ID" value="NZ_CP064786.1"/>
</dbReference>
<proteinExistence type="predicted"/>
<organism evidence="2 3">
    <name type="scientific">Natranaeroarchaeum sulfidigenes</name>
    <dbReference type="NCBI Taxonomy" id="2784880"/>
    <lineage>
        <taxon>Archaea</taxon>
        <taxon>Methanobacteriati</taxon>
        <taxon>Methanobacteriota</taxon>
        <taxon>Stenosarchaea group</taxon>
        <taxon>Halobacteria</taxon>
        <taxon>Halobacteriales</taxon>
        <taxon>Natronoarchaeaceae</taxon>
        <taxon>Natranaeroarchaeum</taxon>
    </lineage>
</organism>
<dbReference type="AlphaFoldDB" id="A0A897MV92"/>
<protein>
    <recommendedName>
        <fullName evidence="4">Inner membrane component domain-containing protein</fullName>
    </recommendedName>
</protein>
<evidence type="ECO:0000313" key="3">
    <source>
        <dbReference type="Proteomes" id="UP000663586"/>
    </source>
</evidence>
<dbReference type="KEGG" id="hara:AArcS_0943"/>
<dbReference type="GeneID" id="70684330"/>
<evidence type="ECO:0000313" key="2">
    <source>
        <dbReference type="EMBL" id="QSG02165.1"/>
    </source>
</evidence>
<keyword evidence="1" id="KW-0472">Membrane</keyword>
<evidence type="ECO:0008006" key="4">
    <source>
        <dbReference type="Google" id="ProtNLM"/>
    </source>
</evidence>
<reference evidence="2" key="1">
    <citation type="submission" date="2020-11" db="EMBL/GenBank/DDBJ databases">
        <title>Carbohydrate-dependent, anaerobic sulfur respiration: A novel catabolism in halophilic archaea.</title>
        <authorList>
            <person name="Sorokin D.Y."/>
            <person name="Messina E."/>
            <person name="Smedile F."/>
            <person name="La Cono V."/>
            <person name="Hallsworth J.E."/>
            <person name="Yakimov M.M."/>
        </authorList>
    </citation>
    <scope>NUCLEOTIDE SEQUENCE</scope>
    <source>
        <strain evidence="2">AArc-S</strain>
    </source>
</reference>
<keyword evidence="3" id="KW-1185">Reference proteome</keyword>
<evidence type="ECO:0000256" key="1">
    <source>
        <dbReference type="SAM" id="Phobius"/>
    </source>
</evidence>
<name>A0A897MV92_9EURY</name>
<feature type="transmembrane region" description="Helical" evidence="1">
    <location>
        <begin position="15"/>
        <end position="43"/>
    </location>
</feature>
<sequence length="66" mass="7786">MDSIVRLLWTVLVGWWFVVLWLATAVLLALLVIWYPLGLFMIANVWTVLTRKRPITEVIDDIYVLR</sequence>
<dbReference type="Proteomes" id="UP000663586">
    <property type="component" value="Chromosome"/>
</dbReference>